<protein>
    <submittedName>
        <fullName evidence="1">Uncharacterized protein</fullName>
    </submittedName>
</protein>
<sequence length="41" mass="4625">MTNPDIIIKITALQITRALGLLRLKLVDHLPMITWLISQGL</sequence>
<keyword evidence="2" id="KW-1185">Reference proteome</keyword>
<reference evidence="1 2" key="1">
    <citation type="submission" date="2023-07" db="EMBL/GenBank/DDBJ databases">
        <title>Sorghum-associated microbial communities from plants grown in Nebraska, USA.</title>
        <authorList>
            <person name="Schachtman D."/>
        </authorList>
    </citation>
    <scope>NUCLEOTIDE SEQUENCE [LARGE SCALE GENOMIC DNA]</scope>
    <source>
        <strain evidence="1 2">3262</strain>
    </source>
</reference>
<organism evidence="1 2">
    <name type="scientific">Mucilaginibacter pocheonensis</name>
    <dbReference type="NCBI Taxonomy" id="398050"/>
    <lineage>
        <taxon>Bacteria</taxon>
        <taxon>Pseudomonadati</taxon>
        <taxon>Bacteroidota</taxon>
        <taxon>Sphingobacteriia</taxon>
        <taxon>Sphingobacteriales</taxon>
        <taxon>Sphingobacteriaceae</taxon>
        <taxon>Mucilaginibacter</taxon>
    </lineage>
</organism>
<evidence type="ECO:0000313" key="1">
    <source>
        <dbReference type="EMBL" id="MDR6941613.1"/>
    </source>
</evidence>
<gene>
    <name evidence="1" type="ORF">J2W55_001455</name>
</gene>
<dbReference type="Proteomes" id="UP001247620">
    <property type="component" value="Unassembled WGS sequence"/>
</dbReference>
<name>A0ABU1T874_9SPHI</name>
<dbReference type="EMBL" id="JAVDUU010000002">
    <property type="protein sequence ID" value="MDR6941613.1"/>
    <property type="molecule type" value="Genomic_DNA"/>
</dbReference>
<evidence type="ECO:0000313" key="2">
    <source>
        <dbReference type="Proteomes" id="UP001247620"/>
    </source>
</evidence>
<accession>A0ABU1T874</accession>
<proteinExistence type="predicted"/>
<comment type="caution">
    <text evidence="1">The sequence shown here is derived from an EMBL/GenBank/DDBJ whole genome shotgun (WGS) entry which is preliminary data.</text>
</comment>